<dbReference type="RefSeq" id="WP_236097696.1">
    <property type="nucleotide sequence ID" value="NZ_JAKGUD010000001.1"/>
</dbReference>
<feature type="transmembrane region" description="Helical" evidence="1">
    <location>
        <begin position="122"/>
        <end position="154"/>
    </location>
</feature>
<feature type="transmembrane region" description="Helical" evidence="1">
    <location>
        <begin position="388"/>
        <end position="410"/>
    </location>
</feature>
<dbReference type="PANTHER" id="PTHR30282:SF0">
    <property type="entry name" value="P-AMINOBENZOYL-GLUTAMATE TRANSPORT PROTEIN"/>
    <property type="match status" value="1"/>
</dbReference>
<proteinExistence type="predicted"/>
<feature type="transmembrane region" description="Helical" evidence="1">
    <location>
        <begin position="482"/>
        <end position="503"/>
    </location>
</feature>
<organism evidence="2 3">
    <name type="scientific">Dethiosulfovibrio marinus</name>
    <dbReference type="NCBI Taxonomy" id="133532"/>
    <lineage>
        <taxon>Bacteria</taxon>
        <taxon>Thermotogati</taxon>
        <taxon>Synergistota</taxon>
        <taxon>Synergistia</taxon>
        <taxon>Synergistales</taxon>
        <taxon>Dethiosulfovibrionaceae</taxon>
        <taxon>Dethiosulfovibrio</taxon>
    </lineage>
</organism>
<feature type="transmembrane region" description="Helical" evidence="1">
    <location>
        <begin position="30"/>
        <end position="47"/>
    </location>
</feature>
<feature type="transmembrane region" description="Helical" evidence="1">
    <location>
        <begin position="308"/>
        <end position="327"/>
    </location>
</feature>
<accession>A0ABS9EKY5</accession>
<keyword evidence="1" id="KW-0472">Membrane</keyword>
<dbReference type="Pfam" id="PF03806">
    <property type="entry name" value="ABG_transport"/>
    <property type="match status" value="1"/>
</dbReference>
<dbReference type="InterPro" id="IPR004697">
    <property type="entry name" value="AbgT"/>
</dbReference>
<keyword evidence="3" id="KW-1185">Reference proteome</keyword>
<reference evidence="2 3" key="1">
    <citation type="submission" date="2022-01" db="EMBL/GenBank/DDBJ databases">
        <title>Dethiosulfovibrio faecalis sp. nov., a novel proteolytic, non-sulfur-reducing bacterium isolated from a marine aquaculture solid waste bioreactor.</title>
        <authorList>
            <person name="Grabowski S."/>
            <person name="Apolinario E."/>
            <person name="Schneider N."/>
            <person name="Marshall C.W."/>
            <person name="Sowers K.R."/>
        </authorList>
    </citation>
    <scope>NUCLEOTIDE SEQUENCE [LARGE SCALE GENOMIC DNA]</scope>
    <source>
        <strain evidence="2 3">DSM 12537</strain>
    </source>
</reference>
<feature type="transmembrane region" description="Helical" evidence="1">
    <location>
        <begin position="161"/>
        <end position="191"/>
    </location>
</feature>
<name>A0ABS9EKY5_9BACT</name>
<feature type="transmembrane region" description="Helical" evidence="1">
    <location>
        <begin position="269"/>
        <end position="288"/>
    </location>
</feature>
<gene>
    <name evidence="2" type="ORF">L2W38_00785</name>
</gene>
<protein>
    <submittedName>
        <fullName evidence="2">AbgT family transporter</fullName>
    </submittedName>
</protein>
<feature type="transmembrane region" description="Helical" evidence="1">
    <location>
        <begin position="83"/>
        <end position="102"/>
    </location>
</feature>
<sequence length="516" mass="55870">MSKDTIKKDSFFVKVIKGIEVAGNKLPHPFWLFMGLWAIVLALSAVFEGVSVQKPGTENTVAIMNLLSHKGFDWSVRSMVKNFAGFPPLGLVLVMMIGLGVTTKSGFLENLMKNIAKVPEKFLIFAVFLFGICGNLASDAAIVIVPPLTGALFFSMRKNPIFGLVVGYGAVCAGFTANLFIAGTDLLLAGISTTAYQIVKPGAEVYPTANYFFMVVSTFVISGLASIFVSKFMMPSFGQWDEKFEHCQAAKEMQHGDGGFEVSEQENKAFRAAMIFTAVYWIGLISYAMVPGSILRDPVKDVLIPSPFIKGLVPILLLYFILVGLIYGKKAGTIKTAKELVNSMVEGVGGMASYIVIILPIANFIAAFSKSNMAIVMAVKLAEGLKNAGFTGFSLLVMIILFSTFVNLFITSGSTKWAFMAPVIVPMLYYLGYSPQLAQLLYRIGDSCTNSITPMMPYFPILLGFAAKYDKDAGIGTIVSRGIPLSIFFAVAWISLLAVWYFLNLPLGPGAGIFVG</sequence>
<evidence type="ECO:0000313" key="3">
    <source>
        <dbReference type="Proteomes" id="UP001200430"/>
    </source>
</evidence>
<evidence type="ECO:0000313" key="2">
    <source>
        <dbReference type="EMBL" id="MCF4141354.1"/>
    </source>
</evidence>
<comment type="caution">
    <text evidence="2">The sequence shown here is derived from an EMBL/GenBank/DDBJ whole genome shotgun (WGS) entry which is preliminary data.</text>
</comment>
<dbReference type="PANTHER" id="PTHR30282">
    <property type="entry name" value="P-AMINOBENZOYL GLUTAMATE TRANSPORTER"/>
    <property type="match status" value="1"/>
</dbReference>
<feature type="transmembrane region" description="Helical" evidence="1">
    <location>
        <begin position="452"/>
        <end position="470"/>
    </location>
</feature>
<feature type="transmembrane region" description="Helical" evidence="1">
    <location>
        <begin position="417"/>
        <end position="432"/>
    </location>
</feature>
<evidence type="ECO:0000256" key="1">
    <source>
        <dbReference type="SAM" id="Phobius"/>
    </source>
</evidence>
<feature type="transmembrane region" description="Helical" evidence="1">
    <location>
        <begin position="348"/>
        <end position="368"/>
    </location>
</feature>
<dbReference type="Proteomes" id="UP001200430">
    <property type="component" value="Unassembled WGS sequence"/>
</dbReference>
<keyword evidence="1" id="KW-0812">Transmembrane</keyword>
<dbReference type="EMBL" id="JAKGUD010000001">
    <property type="protein sequence ID" value="MCF4141354.1"/>
    <property type="molecule type" value="Genomic_DNA"/>
</dbReference>
<keyword evidence="1" id="KW-1133">Transmembrane helix</keyword>
<feature type="transmembrane region" description="Helical" evidence="1">
    <location>
        <begin position="211"/>
        <end position="229"/>
    </location>
</feature>